<comment type="subcellular location">
    <subcellularLocation>
        <location evidence="1">Cell envelope</location>
    </subcellularLocation>
</comment>
<feature type="signal peptide" evidence="11">
    <location>
        <begin position="1"/>
        <end position="21"/>
    </location>
</feature>
<keyword evidence="7" id="KW-0106">Calcium</keyword>
<dbReference type="EC" id="1.7.2.2" evidence="3"/>
<reference evidence="12 13" key="1">
    <citation type="submission" date="2020-04" db="EMBL/GenBank/DDBJ databases">
        <title>Ferrimonas sp. S7 isolated from sea water.</title>
        <authorList>
            <person name="Bae S.S."/>
            <person name="Baek K."/>
        </authorList>
    </citation>
    <scope>NUCLEOTIDE SEQUENCE [LARGE SCALE GENOMIC DNA]</scope>
    <source>
        <strain evidence="12 13">S7</strain>
    </source>
</reference>
<dbReference type="PROSITE" id="PS51257">
    <property type="entry name" value="PROKAR_LIPOPROTEIN"/>
    <property type="match status" value="1"/>
</dbReference>
<feature type="chain" id="PRO_5026227430" description="nitrite reductase (cytochrome; ammonia-forming)" evidence="11">
    <location>
        <begin position="22"/>
        <end position="442"/>
    </location>
</feature>
<evidence type="ECO:0000256" key="8">
    <source>
        <dbReference type="ARBA" id="ARBA00023002"/>
    </source>
</evidence>
<dbReference type="Gene3D" id="1.10.1130.10">
    <property type="entry name" value="Flavocytochrome C3, Chain A"/>
    <property type="match status" value="1"/>
</dbReference>
<dbReference type="GO" id="GO:0042279">
    <property type="term" value="F:nitrite reductase (cytochrome, ammonia-forming) activity"/>
    <property type="evidence" value="ECO:0007669"/>
    <property type="project" value="UniProtKB-EC"/>
</dbReference>
<dbReference type="CDD" id="cd00548">
    <property type="entry name" value="NrfA-like"/>
    <property type="match status" value="1"/>
</dbReference>
<dbReference type="GO" id="GO:0030288">
    <property type="term" value="C:outer membrane-bounded periplasmic space"/>
    <property type="evidence" value="ECO:0007669"/>
    <property type="project" value="TreeGrafter"/>
</dbReference>
<dbReference type="KEGG" id="fes:HER31_01295"/>
<accession>A0A6H1U9C9</accession>
<dbReference type="Pfam" id="PF02335">
    <property type="entry name" value="Cytochrom_C552"/>
    <property type="match status" value="1"/>
</dbReference>
<sequence length="442" mass="49780">MKYLFSLALSFLLLGCNQSEAQKVDQPATLEPLASWESTSGNDERQDMLALRPQLIVLWSGSGYDKQFNTPRGHQFAMKDVTNVLRTGDGEYSASCWSCKGPAAPAMMEQFGENGFGAKTFAEVGHNMDVSVGCDDCHTEDQQGLQIARPFAQKAMAKIQQDFDKQNPAWQGAQTCGQCHVTYYFQPEQENRVNIPWIFGSDADAIEKYYDTRRFYDWIHPLSGAPMVKARHPEYEHWSRSIHAKQDVTCVSCHMPKKVDENGREFHSHNTGNVMDNFDSVCASCHVSKDELVGTLAKRKQQIDDARSEVEKLLVKAHAEAGALWRSGLSQTQLSPVLMDIRHSQWRWDFAVSSHGVHAHNPKEGLELLRVAKRQAQEARAKLQVMLSQNPEVNVEYPDISSKAAAHAATGMDIEALEKQKQQFLNEQVRGKWPGWKQVKAE</sequence>
<evidence type="ECO:0000256" key="6">
    <source>
        <dbReference type="ARBA" id="ARBA00022729"/>
    </source>
</evidence>
<dbReference type="GO" id="GO:0019645">
    <property type="term" value="P:anaerobic electron transport chain"/>
    <property type="evidence" value="ECO:0007669"/>
    <property type="project" value="TreeGrafter"/>
</dbReference>
<dbReference type="EMBL" id="CP051180">
    <property type="protein sequence ID" value="QIZ75655.1"/>
    <property type="molecule type" value="Genomic_DNA"/>
</dbReference>
<dbReference type="GO" id="GO:0046872">
    <property type="term" value="F:metal ion binding"/>
    <property type="evidence" value="ECO:0007669"/>
    <property type="project" value="UniProtKB-KW"/>
</dbReference>
<proteinExistence type="inferred from homology"/>
<evidence type="ECO:0000256" key="10">
    <source>
        <dbReference type="ARBA" id="ARBA00049131"/>
    </source>
</evidence>
<keyword evidence="13" id="KW-1185">Reference proteome</keyword>
<evidence type="ECO:0000256" key="9">
    <source>
        <dbReference type="ARBA" id="ARBA00023004"/>
    </source>
</evidence>
<evidence type="ECO:0000256" key="11">
    <source>
        <dbReference type="SAM" id="SignalP"/>
    </source>
</evidence>
<dbReference type="InterPro" id="IPR003321">
    <property type="entry name" value="Cyt_c552"/>
</dbReference>
<evidence type="ECO:0000256" key="3">
    <source>
        <dbReference type="ARBA" id="ARBA00011887"/>
    </source>
</evidence>
<dbReference type="PANTHER" id="PTHR30633:SF0">
    <property type="entry name" value="CYTOCHROME C-552"/>
    <property type="match status" value="1"/>
</dbReference>
<organism evidence="12 13">
    <name type="scientific">Ferrimonas lipolytica</name>
    <dbReference type="NCBI Taxonomy" id="2724191"/>
    <lineage>
        <taxon>Bacteria</taxon>
        <taxon>Pseudomonadati</taxon>
        <taxon>Pseudomonadota</taxon>
        <taxon>Gammaproteobacteria</taxon>
        <taxon>Alteromonadales</taxon>
        <taxon>Ferrimonadaceae</taxon>
        <taxon>Ferrimonas</taxon>
    </lineage>
</organism>
<dbReference type="RefSeq" id="WP_168658916.1">
    <property type="nucleotide sequence ID" value="NZ_CP051180.1"/>
</dbReference>
<gene>
    <name evidence="12" type="ORF">HER31_01295</name>
</gene>
<protein>
    <recommendedName>
        <fullName evidence="3">nitrite reductase (cytochrome; ammonia-forming)</fullName>
        <ecNumber evidence="3">1.7.2.2</ecNumber>
    </recommendedName>
</protein>
<evidence type="ECO:0000256" key="7">
    <source>
        <dbReference type="ARBA" id="ARBA00022837"/>
    </source>
</evidence>
<dbReference type="GO" id="GO:0020037">
    <property type="term" value="F:heme binding"/>
    <property type="evidence" value="ECO:0007669"/>
    <property type="project" value="TreeGrafter"/>
</dbReference>
<evidence type="ECO:0000256" key="1">
    <source>
        <dbReference type="ARBA" id="ARBA00004196"/>
    </source>
</evidence>
<keyword evidence="8" id="KW-0560">Oxidoreductase</keyword>
<dbReference type="AlphaFoldDB" id="A0A6H1U9C9"/>
<dbReference type="Proteomes" id="UP000501602">
    <property type="component" value="Chromosome"/>
</dbReference>
<keyword evidence="6 11" id="KW-0732">Signal</keyword>
<evidence type="ECO:0000256" key="4">
    <source>
        <dbReference type="ARBA" id="ARBA00022617"/>
    </source>
</evidence>
<evidence type="ECO:0000256" key="5">
    <source>
        <dbReference type="ARBA" id="ARBA00022723"/>
    </source>
</evidence>
<name>A0A6H1U9C9_9GAMM</name>
<comment type="similarity">
    <text evidence="2">Belongs to the cytochrome c-552 family.</text>
</comment>
<keyword evidence="9" id="KW-0408">Iron</keyword>
<evidence type="ECO:0000313" key="12">
    <source>
        <dbReference type="EMBL" id="QIZ75655.1"/>
    </source>
</evidence>
<comment type="catalytic activity">
    <reaction evidence="10">
        <text>6 Fe(III)-[cytochrome c] + NH4(+) + 2 H2O = 6 Fe(II)-[cytochrome c] + nitrite + 8 H(+)</text>
        <dbReference type="Rhea" id="RHEA:13089"/>
        <dbReference type="Rhea" id="RHEA-COMP:10350"/>
        <dbReference type="Rhea" id="RHEA-COMP:14399"/>
        <dbReference type="ChEBI" id="CHEBI:15377"/>
        <dbReference type="ChEBI" id="CHEBI:15378"/>
        <dbReference type="ChEBI" id="CHEBI:16301"/>
        <dbReference type="ChEBI" id="CHEBI:28938"/>
        <dbReference type="ChEBI" id="CHEBI:29033"/>
        <dbReference type="ChEBI" id="CHEBI:29034"/>
        <dbReference type="EC" id="1.7.2.2"/>
    </reaction>
</comment>
<keyword evidence="4" id="KW-0349">Heme</keyword>
<evidence type="ECO:0000256" key="2">
    <source>
        <dbReference type="ARBA" id="ARBA00009288"/>
    </source>
</evidence>
<dbReference type="PANTHER" id="PTHR30633">
    <property type="entry name" value="CYTOCHROME C-552 RESPIRATORY NITRITE REDUCTASE"/>
    <property type="match status" value="1"/>
</dbReference>
<dbReference type="Gene3D" id="1.20.140.10">
    <property type="entry name" value="Butyryl-CoA Dehydrogenase, subunit A, domain 3"/>
    <property type="match status" value="1"/>
</dbReference>
<dbReference type="InterPro" id="IPR036280">
    <property type="entry name" value="Multihaem_cyt_sf"/>
</dbReference>
<dbReference type="SUPFAM" id="SSF48695">
    <property type="entry name" value="Multiheme cytochromes"/>
    <property type="match status" value="1"/>
</dbReference>
<evidence type="ECO:0000313" key="13">
    <source>
        <dbReference type="Proteomes" id="UP000501602"/>
    </source>
</evidence>
<keyword evidence="5" id="KW-0479">Metal-binding</keyword>